<dbReference type="InterPro" id="IPR041854">
    <property type="entry name" value="BFD-like_2Fe2S-bd_dom_sf"/>
</dbReference>
<dbReference type="RefSeq" id="WP_165441940.1">
    <property type="nucleotide sequence ID" value="NZ_SJPG01000001.1"/>
</dbReference>
<dbReference type="InterPro" id="IPR007419">
    <property type="entry name" value="BFD-like_2Fe2S-bd_dom"/>
</dbReference>
<accession>A0A5C5XN09</accession>
<dbReference type="AlphaFoldDB" id="A0A5C5XN09"/>
<dbReference type="Pfam" id="PF04324">
    <property type="entry name" value="Fer2_BFD"/>
    <property type="match status" value="1"/>
</dbReference>
<evidence type="ECO:0000259" key="1">
    <source>
        <dbReference type="Pfam" id="PF04324"/>
    </source>
</evidence>
<reference evidence="2 3" key="1">
    <citation type="submission" date="2019-02" db="EMBL/GenBank/DDBJ databases">
        <title>Deep-cultivation of Planctomycetes and their phenomic and genomic characterization uncovers novel biology.</title>
        <authorList>
            <person name="Wiegand S."/>
            <person name="Jogler M."/>
            <person name="Boedeker C."/>
            <person name="Pinto D."/>
            <person name="Vollmers J."/>
            <person name="Rivas-Marin E."/>
            <person name="Kohn T."/>
            <person name="Peeters S.H."/>
            <person name="Heuer A."/>
            <person name="Rast P."/>
            <person name="Oberbeckmann S."/>
            <person name="Bunk B."/>
            <person name="Jeske O."/>
            <person name="Meyerdierks A."/>
            <person name="Storesund J.E."/>
            <person name="Kallscheuer N."/>
            <person name="Luecker S."/>
            <person name="Lage O.M."/>
            <person name="Pohl T."/>
            <person name="Merkel B.J."/>
            <person name="Hornburger P."/>
            <person name="Mueller R.-W."/>
            <person name="Bruemmer F."/>
            <person name="Labrenz M."/>
            <person name="Spormann A.M."/>
            <person name="Op Den Camp H."/>
            <person name="Overmann J."/>
            <person name="Amann R."/>
            <person name="Jetten M.S.M."/>
            <person name="Mascher T."/>
            <person name="Medema M.H."/>
            <person name="Devos D.P."/>
            <person name="Kaster A.-K."/>
            <person name="Ovreas L."/>
            <person name="Rohde M."/>
            <person name="Galperin M.Y."/>
            <person name="Jogler C."/>
        </authorList>
    </citation>
    <scope>NUCLEOTIDE SEQUENCE [LARGE SCALE GENOMIC DNA]</scope>
    <source>
        <strain evidence="2 3">Pan54</strain>
    </source>
</reference>
<gene>
    <name evidence="2" type="ORF">Pan54_48590</name>
</gene>
<dbReference type="EMBL" id="SJPG01000001">
    <property type="protein sequence ID" value="TWT64098.1"/>
    <property type="molecule type" value="Genomic_DNA"/>
</dbReference>
<evidence type="ECO:0000313" key="3">
    <source>
        <dbReference type="Proteomes" id="UP000316095"/>
    </source>
</evidence>
<sequence length="67" mass="7521">MSDQQILCRCLGIPRKTVEQAIDIFSAETIEEVARMTEAGTGCMCCRCKIKDLIQERKAMAKQLELA</sequence>
<keyword evidence="3" id="KW-1185">Reference proteome</keyword>
<evidence type="ECO:0000313" key="2">
    <source>
        <dbReference type="EMBL" id="TWT64098.1"/>
    </source>
</evidence>
<comment type="caution">
    <text evidence="2">The sequence shown here is derived from an EMBL/GenBank/DDBJ whole genome shotgun (WGS) entry which is preliminary data.</text>
</comment>
<proteinExistence type="predicted"/>
<dbReference type="Gene3D" id="1.10.10.1100">
    <property type="entry name" value="BFD-like [2Fe-2S]-binding domain"/>
    <property type="match status" value="1"/>
</dbReference>
<organism evidence="2 3">
    <name type="scientific">Rubinisphaera italica</name>
    <dbReference type="NCBI Taxonomy" id="2527969"/>
    <lineage>
        <taxon>Bacteria</taxon>
        <taxon>Pseudomonadati</taxon>
        <taxon>Planctomycetota</taxon>
        <taxon>Planctomycetia</taxon>
        <taxon>Planctomycetales</taxon>
        <taxon>Planctomycetaceae</taxon>
        <taxon>Rubinisphaera</taxon>
    </lineage>
</organism>
<name>A0A5C5XN09_9PLAN</name>
<dbReference type="Proteomes" id="UP000316095">
    <property type="component" value="Unassembled WGS sequence"/>
</dbReference>
<feature type="domain" description="BFD-like [2Fe-2S]-binding" evidence="1">
    <location>
        <begin position="6"/>
        <end position="56"/>
    </location>
</feature>
<protein>
    <submittedName>
        <fullName evidence="2">BFD-like [2Fe-2S] binding domain protein</fullName>
    </submittedName>
</protein>